<dbReference type="AlphaFoldDB" id="A0AAW7JS77"/>
<dbReference type="Proteomes" id="UP001167831">
    <property type="component" value="Unassembled WGS sequence"/>
</dbReference>
<proteinExistence type="predicted"/>
<feature type="chain" id="PRO_5043510396" description="Tetratricopeptide repeat protein" evidence="1">
    <location>
        <begin position="20"/>
        <end position="486"/>
    </location>
</feature>
<feature type="signal peptide" evidence="1">
    <location>
        <begin position="1"/>
        <end position="19"/>
    </location>
</feature>
<gene>
    <name evidence="2" type="ORF">QVN81_10215</name>
    <name evidence="3" type="ORF">QVN84_04350</name>
</gene>
<dbReference type="InterPro" id="IPR011990">
    <property type="entry name" value="TPR-like_helical_dom_sf"/>
</dbReference>
<name>A0AAW7JS77_9BACT</name>
<keyword evidence="1" id="KW-0732">Signal</keyword>
<dbReference type="RefSeq" id="WP_289825814.1">
    <property type="nucleotide sequence ID" value="NZ_JAUEIE010000011.1"/>
</dbReference>
<evidence type="ECO:0008006" key="6">
    <source>
        <dbReference type="Google" id="ProtNLM"/>
    </source>
</evidence>
<evidence type="ECO:0000256" key="1">
    <source>
        <dbReference type="SAM" id="SignalP"/>
    </source>
</evidence>
<sequence>MKHLFIILTAVFATVPAIAQDVEKRGSSERVTFITDGVDSIPTNVSQVMSVPPQFYGGMGAMDKFIIDNLRYPAEAWNDTTYKKKDVFGCYCVIRKDGRAVFPRPTNMHPALSGEIARVVSLMPSWKPAEKDGKVIDVVFSISTSVLDPFFHIPYSGMPYVREMLAVSGSIDDGKYGISRTQADSIASYIFSVHEKGWNEMETTLTGARLLASLGRYDDAAAMLSRELTRYHQLGFTKKGKLDKLYPEESCYNPKTELHAAITLAAVYDMAGMRENAREAYDNAIWLSGTMAEQGIRANNTFIQRSQHYNDLMREKTAIVRSERNSSVRLNPSDRYDVEYGPTYNDASREIDKRVAEGKISNARVIQINRQMEDITFDRSNRKSLRDAFRLYKIRAMLIGLRDGTEAEQAFVKDVSDGKAGKKMARHFRKWSKNLPLPVASHRELLENIVYYAPLNETGTETETARSAAKKFYDMRHRIEDVYPLG</sequence>
<keyword evidence="4" id="KW-1185">Reference proteome</keyword>
<dbReference type="Proteomes" id="UP001168478">
    <property type="component" value="Unassembled WGS sequence"/>
</dbReference>
<accession>A0AAW7JS77</accession>
<evidence type="ECO:0000313" key="3">
    <source>
        <dbReference type="EMBL" id="MDN0024755.1"/>
    </source>
</evidence>
<evidence type="ECO:0000313" key="4">
    <source>
        <dbReference type="Proteomes" id="UP001167831"/>
    </source>
</evidence>
<reference evidence="3" key="1">
    <citation type="submission" date="2023-06" db="EMBL/GenBank/DDBJ databases">
        <authorList>
            <person name="Zeman M."/>
            <person name="Kubasova T."/>
            <person name="Jahodarova E."/>
            <person name="Nykrynova M."/>
            <person name="Rychlik I."/>
        </authorList>
    </citation>
    <scope>NUCLEOTIDE SEQUENCE</scope>
    <source>
        <strain evidence="3">ET15</strain>
        <strain evidence="2">ET37</strain>
    </source>
</reference>
<organism evidence="3 5">
    <name type="scientific">Leyella lascolaii</name>
    <dbReference type="NCBI Taxonomy" id="1776379"/>
    <lineage>
        <taxon>Bacteria</taxon>
        <taxon>Pseudomonadati</taxon>
        <taxon>Bacteroidota</taxon>
        <taxon>Bacteroidia</taxon>
        <taxon>Bacteroidales</taxon>
        <taxon>Prevotellaceae</taxon>
        <taxon>Leyella</taxon>
    </lineage>
</organism>
<evidence type="ECO:0000313" key="2">
    <source>
        <dbReference type="EMBL" id="MDN0023392.1"/>
    </source>
</evidence>
<protein>
    <recommendedName>
        <fullName evidence="6">Tetratricopeptide repeat protein</fullName>
    </recommendedName>
</protein>
<dbReference type="SUPFAM" id="SSF48452">
    <property type="entry name" value="TPR-like"/>
    <property type="match status" value="1"/>
</dbReference>
<evidence type="ECO:0000313" key="5">
    <source>
        <dbReference type="Proteomes" id="UP001168478"/>
    </source>
</evidence>
<comment type="caution">
    <text evidence="3">The sequence shown here is derived from an EMBL/GenBank/DDBJ whole genome shotgun (WGS) entry which is preliminary data.</text>
</comment>
<dbReference type="EMBL" id="JAUEIF010000002">
    <property type="protein sequence ID" value="MDN0024755.1"/>
    <property type="molecule type" value="Genomic_DNA"/>
</dbReference>
<reference evidence="3" key="2">
    <citation type="submission" date="2023-08" db="EMBL/GenBank/DDBJ databases">
        <title>Identification and characterization of horizontal gene transfer across gut microbiota members of farm animals based on homology search.</title>
        <authorList>
            <person name="Schwarzerova J."/>
            <person name="Nykrynova M."/>
            <person name="Jureckova K."/>
            <person name="Cejkova D."/>
            <person name="Rychlik I."/>
        </authorList>
    </citation>
    <scope>NUCLEOTIDE SEQUENCE</scope>
    <source>
        <strain evidence="3">ET15</strain>
        <strain evidence="2">ET37</strain>
    </source>
</reference>
<dbReference type="EMBL" id="JAUEIE010000011">
    <property type="protein sequence ID" value="MDN0023392.1"/>
    <property type="molecule type" value="Genomic_DNA"/>
</dbReference>